<protein>
    <submittedName>
        <fullName evidence="5">ABC transporter ATP-binding protein</fullName>
    </submittedName>
</protein>
<evidence type="ECO:0000313" key="5">
    <source>
        <dbReference type="EMBL" id="BBM87852.1"/>
    </source>
</evidence>
<dbReference type="CDD" id="cd03230">
    <property type="entry name" value="ABC_DR_subfamily_A"/>
    <property type="match status" value="1"/>
</dbReference>
<keyword evidence="1" id="KW-0813">Transport</keyword>
<dbReference type="PROSITE" id="PS50893">
    <property type="entry name" value="ABC_TRANSPORTER_2"/>
    <property type="match status" value="1"/>
</dbReference>
<dbReference type="EMBL" id="AP019860">
    <property type="protein sequence ID" value="BBM87852.1"/>
    <property type="molecule type" value="Genomic_DNA"/>
</dbReference>
<evidence type="ECO:0000256" key="2">
    <source>
        <dbReference type="ARBA" id="ARBA00022741"/>
    </source>
</evidence>
<evidence type="ECO:0000256" key="3">
    <source>
        <dbReference type="ARBA" id="ARBA00022840"/>
    </source>
</evidence>
<dbReference type="Proteomes" id="UP000326354">
    <property type="component" value="Chromosome"/>
</dbReference>
<dbReference type="SMART" id="SM00382">
    <property type="entry name" value="AAA"/>
    <property type="match status" value="1"/>
</dbReference>
<proteinExistence type="predicted"/>
<dbReference type="InterPro" id="IPR027417">
    <property type="entry name" value="P-loop_NTPase"/>
</dbReference>
<dbReference type="InterPro" id="IPR003593">
    <property type="entry name" value="AAA+_ATPase"/>
</dbReference>
<dbReference type="Pfam" id="PF00005">
    <property type="entry name" value="ABC_tran"/>
    <property type="match status" value="1"/>
</dbReference>
<dbReference type="InterPro" id="IPR017871">
    <property type="entry name" value="ABC_transporter-like_CS"/>
</dbReference>
<dbReference type="InterPro" id="IPR051782">
    <property type="entry name" value="ABC_Transporter_VariousFunc"/>
</dbReference>
<reference evidence="5 6" key="1">
    <citation type="submission" date="2019-08" db="EMBL/GenBank/DDBJ databases">
        <title>Complete genome sequence of Candidatus Uab amorphum.</title>
        <authorList>
            <person name="Shiratori T."/>
            <person name="Suzuki S."/>
            <person name="Kakizawa Y."/>
            <person name="Ishida K."/>
        </authorList>
    </citation>
    <scope>NUCLEOTIDE SEQUENCE [LARGE SCALE GENOMIC DNA]</scope>
    <source>
        <strain evidence="5 6">SRT547</strain>
    </source>
</reference>
<name>A0A5S9F828_UABAM</name>
<keyword evidence="6" id="KW-1185">Reference proteome</keyword>
<dbReference type="SUPFAM" id="SSF52540">
    <property type="entry name" value="P-loop containing nucleoside triphosphate hydrolases"/>
    <property type="match status" value="1"/>
</dbReference>
<accession>A0A5S9F828</accession>
<dbReference type="OrthoDB" id="9795548at2"/>
<dbReference type="PANTHER" id="PTHR42939">
    <property type="entry name" value="ABC TRANSPORTER ATP-BINDING PROTEIN ALBC-RELATED"/>
    <property type="match status" value="1"/>
</dbReference>
<keyword evidence="3 5" id="KW-0067">ATP-binding</keyword>
<dbReference type="RefSeq" id="WP_151971845.1">
    <property type="nucleotide sequence ID" value="NZ_AP019860.1"/>
</dbReference>
<organism evidence="5 6">
    <name type="scientific">Uabimicrobium amorphum</name>
    <dbReference type="NCBI Taxonomy" id="2596890"/>
    <lineage>
        <taxon>Bacteria</taxon>
        <taxon>Pseudomonadati</taxon>
        <taxon>Planctomycetota</taxon>
        <taxon>Candidatus Uabimicrobiia</taxon>
        <taxon>Candidatus Uabimicrobiales</taxon>
        <taxon>Candidatus Uabimicrobiaceae</taxon>
        <taxon>Candidatus Uabimicrobium</taxon>
    </lineage>
</organism>
<keyword evidence="2" id="KW-0547">Nucleotide-binding</keyword>
<dbReference type="AlphaFoldDB" id="A0A5S9F828"/>
<evidence type="ECO:0000313" key="6">
    <source>
        <dbReference type="Proteomes" id="UP000326354"/>
    </source>
</evidence>
<dbReference type="Gene3D" id="3.40.50.300">
    <property type="entry name" value="P-loop containing nucleotide triphosphate hydrolases"/>
    <property type="match status" value="1"/>
</dbReference>
<dbReference type="PROSITE" id="PS00211">
    <property type="entry name" value="ABC_TRANSPORTER_1"/>
    <property type="match status" value="1"/>
</dbReference>
<dbReference type="InterPro" id="IPR003439">
    <property type="entry name" value="ABC_transporter-like_ATP-bd"/>
</dbReference>
<sequence>MIKIEGLSKHYGSKVGLKKLDLTIQKGEIFAFLGPNGAGKTTTIKMMVGLLRPTTGAITICDKDIVKETIDAKKYLAYVPDQPYLYDKLTGREFLEFVALMYKIPQSEAGEKIQNLVELFYSHEYIDRLTENYSHGMKQRIVFSAALIHDPRVLVVDEPMVGLDPKSAAIVKNVFKDQAAKGTTVFVSTHSLDVAEQIADRIGIIKHGEIIALGTLEELKQQVKKEARLEDIFLELTEEQSHS</sequence>
<gene>
    <name evidence="5" type="ORF">UABAM_06267</name>
</gene>
<dbReference type="KEGG" id="uam:UABAM_06267"/>
<feature type="domain" description="ABC transporter" evidence="4">
    <location>
        <begin position="2"/>
        <end position="232"/>
    </location>
</feature>
<evidence type="ECO:0000259" key="4">
    <source>
        <dbReference type="PROSITE" id="PS50893"/>
    </source>
</evidence>
<dbReference type="GO" id="GO:0005524">
    <property type="term" value="F:ATP binding"/>
    <property type="evidence" value="ECO:0007669"/>
    <property type="project" value="UniProtKB-KW"/>
</dbReference>
<dbReference type="PANTHER" id="PTHR42939:SF1">
    <property type="entry name" value="ABC TRANSPORTER ATP-BINDING PROTEIN ALBC-RELATED"/>
    <property type="match status" value="1"/>
</dbReference>
<evidence type="ECO:0000256" key="1">
    <source>
        <dbReference type="ARBA" id="ARBA00022448"/>
    </source>
</evidence>
<dbReference type="GO" id="GO:0016887">
    <property type="term" value="F:ATP hydrolysis activity"/>
    <property type="evidence" value="ECO:0007669"/>
    <property type="project" value="InterPro"/>
</dbReference>